<dbReference type="AlphaFoldDB" id="A0A5K1IY59"/>
<dbReference type="SUPFAM" id="SSF52540">
    <property type="entry name" value="P-loop containing nucleoside triphosphate hydrolases"/>
    <property type="match status" value="1"/>
</dbReference>
<dbReference type="Pfam" id="PF00005">
    <property type="entry name" value="ABC_tran"/>
    <property type="match status" value="1"/>
</dbReference>
<keyword evidence="7" id="KW-1185">Reference proteome</keyword>
<dbReference type="InterPro" id="IPR017911">
    <property type="entry name" value="MacB-like_ATP-bd"/>
</dbReference>
<evidence type="ECO:0000256" key="3">
    <source>
        <dbReference type="ARBA" id="ARBA00022840"/>
    </source>
</evidence>
<keyword evidence="1" id="KW-0813">Transport</keyword>
<dbReference type="SMART" id="SM00382">
    <property type="entry name" value="AAA"/>
    <property type="match status" value="1"/>
</dbReference>
<proteinExistence type="predicted"/>
<organism evidence="6 7">
    <name type="scientific">Collinsella aerofaciens</name>
    <dbReference type="NCBI Taxonomy" id="74426"/>
    <lineage>
        <taxon>Bacteria</taxon>
        <taxon>Bacillati</taxon>
        <taxon>Actinomycetota</taxon>
        <taxon>Coriobacteriia</taxon>
        <taxon>Coriobacteriales</taxon>
        <taxon>Coriobacteriaceae</taxon>
        <taxon>Collinsella</taxon>
    </lineage>
</organism>
<dbReference type="GO" id="GO:0005886">
    <property type="term" value="C:plasma membrane"/>
    <property type="evidence" value="ECO:0007669"/>
    <property type="project" value="TreeGrafter"/>
</dbReference>
<dbReference type="InterPro" id="IPR003593">
    <property type="entry name" value="AAA+_ATPase"/>
</dbReference>
<dbReference type="RefSeq" id="WP_373456067.1">
    <property type="nucleotide sequence ID" value="NZ_CAAKNU010000018.1"/>
</dbReference>
<evidence type="ECO:0000256" key="4">
    <source>
        <dbReference type="SAM" id="MobiDB-lite"/>
    </source>
</evidence>
<evidence type="ECO:0000256" key="1">
    <source>
        <dbReference type="ARBA" id="ARBA00022448"/>
    </source>
</evidence>
<evidence type="ECO:0000313" key="6">
    <source>
        <dbReference type="EMBL" id="VWL93753.1"/>
    </source>
</evidence>
<sequence length="269" mass="27809">MARPSGAPAAAHLPAPGAVPAIKARGLTRSYASTAGPVRALRGVDLRVMPGEFVAIMGPSGSGKSTLMNVLGLLDRTDAGTYLLEGADVSSLTDAEFAWVRARRIGFVFQSFNLLPRETVLDNVCLPLAYAGAPRRERRERAMAAIAAAGLPEGYAGHLARELSGGQMQRVAIARALVADPAIVLADEPTGNLDSATGDAVMRTFQALSAAGRTVVLITHDVGVAARAGRALTLRDGLLSEGLRGADSRADGREALRALPSPAAEGGPR</sequence>
<dbReference type="InterPro" id="IPR015854">
    <property type="entry name" value="ABC_transpr_LolD-like"/>
</dbReference>
<evidence type="ECO:0000313" key="7">
    <source>
        <dbReference type="Proteomes" id="UP000361836"/>
    </source>
</evidence>
<dbReference type="PROSITE" id="PS00211">
    <property type="entry name" value="ABC_TRANSPORTER_1"/>
    <property type="match status" value="1"/>
</dbReference>
<accession>A0A5K1IY59</accession>
<dbReference type="GO" id="GO:0005524">
    <property type="term" value="F:ATP binding"/>
    <property type="evidence" value="ECO:0007669"/>
    <property type="project" value="UniProtKB-KW"/>
</dbReference>
<dbReference type="InterPro" id="IPR003439">
    <property type="entry name" value="ABC_transporter-like_ATP-bd"/>
</dbReference>
<dbReference type="Gene3D" id="3.40.50.300">
    <property type="entry name" value="P-loop containing nucleotide triphosphate hydrolases"/>
    <property type="match status" value="1"/>
</dbReference>
<reference evidence="6 7" key="1">
    <citation type="submission" date="2019-10" db="EMBL/GenBank/DDBJ databases">
        <authorList>
            <person name="Wolf R A."/>
        </authorList>
    </citation>
    <scope>NUCLEOTIDE SEQUENCE [LARGE SCALE GENOMIC DNA]</scope>
    <source>
        <strain evidence="6">Collinsella_aerofaciens_MC2</strain>
    </source>
</reference>
<dbReference type="PROSITE" id="PS50893">
    <property type="entry name" value="ABC_TRANSPORTER_2"/>
    <property type="match status" value="1"/>
</dbReference>
<protein>
    <submittedName>
        <fullName evidence="6">Putative ABC transporter ATP-binding protein YknY</fullName>
        <ecNumber evidence="6">3.6.3.-</ecNumber>
    </submittedName>
</protein>
<dbReference type="GO" id="GO:0098796">
    <property type="term" value="C:membrane protein complex"/>
    <property type="evidence" value="ECO:0007669"/>
    <property type="project" value="UniProtKB-ARBA"/>
</dbReference>
<dbReference type="PANTHER" id="PTHR24220:SF86">
    <property type="entry name" value="ABC TRANSPORTER ABCH.1"/>
    <property type="match status" value="1"/>
</dbReference>
<dbReference type="GO" id="GO:0016887">
    <property type="term" value="F:ATP hydrolysis activity"/>
    <property type="evidence" value="ECO:0007669"/>
    <property type="project" value="InterPro"/>
</dbReference>
<dbReference type="GO" id="GO:0022857">
    <property type="term" value="F:transmembrane transporter activity"/>
    <property type="evidence" value="ECO:0007669"/>
    <property type="project" value="TreeGrafter"/>
</dbReference>
<gene>
    <name evidence="6" type="primary">yknY_3</name>
    <name evidence="6" type="ORF">KCJAJFAP_02203</name>
</gene>
<evidence type="ECO:0000259" key="5">
    <source>
        <dbReference type="PROSITE" id="PS50893"/>
    </source>
</evidence>
<dbReference type="InterPro" id="IPR017871">
    <property type="entry name" value="ABC_transporter-like_CS"/>
</dbReference>
<dbReference type="PANTHER" id="PTHR24220">
    <property type="entry name" value="IMPORT ATP-BINDING PROTEIN"/>
    <property type="match status" value="1"/>
</dbReference>
<name>A0A5K1IY59_9ACTN</name>
<dbReference type="FunFam" id="3.40.50.300:FF:000032">
    <property type="entry name" value="Export ABC transporter ATP-binding protein"/>
    <property type="match status" value="1"/>
</dbReference>
<dbReference type="CDD" id="cd03255">
    <property type="entry name" value="ABC_MJ0796_LolCDE_FtsE"/>
    <property type="match status" value="1"/>
</dbReference>
<evidence type="ECO:0000256" key="2">
    <source>
        <dbReference type="ARBA" id="ARBA00022741"/>
    </source>
</evidence>
<feature type="domain" description="ABC transporter" evidence="5">
    <location>
        <begin position="22"/>
        <end position="261"/>
    </location>
</feature>
<keyword evidence="2" id="KW-0547">Nucleotide-binding</keyword>
<dbReference type="EMBL" id="CABWIE010000015">
    <property type="protein sequence ID" value="VWL93753.1"/>
    <property type="molecule type" value="Genomic_DNA"/>
</dbReference>
<dbReference type="InterPro" id="IPR027417">
    <property type="entry name" value="P-loop_NTPase"/>
</dbReference>
<keyword evidence="3 6" id="KW-0067">ATP-binding</keyword>
<feature type="region of interest" description="Disordered" evidence="4">
    <location>
        <begin position="250"/>
        <end position="269"/>
    </location>
</feature>
<dbReference type="EC" id="3.6.3.-" evidence="6"/>
<keyword evidence="6" id="KW-0378">Hydrolase</keyword>
<dbReference type="Proteomes" id="UP000361836">
    <property type="component" value="Unassembled WGS sequence"/>
</dbReference>